<feature type="domain" description="HTH cro/C1-type" evidence="2">
    <location>
        <begin position="10"/>
        <end position="61"/>
    </location>
</feature>
<dbReference type="SMART" id="SM00530">
    <property type="entry name" value="HTH_XRE"/>
    <property type="match status" value="1"/>
</dbReference>
<evidence type="ECO:0000313" key="4">
    <source>
        <dbReference type="Proteomes" id="UP000187251"/>
    </source>
</evidence>
<dbReference type="RefSeq" id="WP_076414508.1">
    <property type="nucleotide sequence ID" value="NZ_MJMN01000035.1"/>
</dbReference>
<reference evidence="3 4" key="1">
    <citation type="submission" date="2016-09" db="EMBL/GenBank/DDBJ databases">
        <title>Phylogenomics of Achromobacter.</title>
        <authorList>
            <person name="Jeukens J."/>
            <person name="Freschi L."/>
            <person name="Vincent A.T."/>
            <person name="Emond-Rheault J.-G."/>
            <person name="Kukavica-Ibrulj I."/>
            <person name="Charette S.J."/>
            <person name="Levesque R.C."/>
        </authorList>
    </citation>
    <scope>NUCLEOTIDE SEQUENCE [LARGE SCALE GENOMIC DNA]</scope>
    <source>
        <strain evidence="3 4">AUS488</strain>
    </source>
</reference>
<dbReference type="InterPro" id="IPR001387">
    <property type="entry name" value="Cro/C1-type_HTH"/>
</dbReference>
<evidence type="ECO:0000313" key="3">
    <source>
        <dbReference type="EMBL" id="OMG80707.1"/>
    </source>
</evidence>
<dbReference type="OrthoDB" id="8659673at2"/>
<dbReference type="PANTHER" id="PTHR46797">
    <property type="entry name" value="HTH-TYPE TRANSCRIPTIONAL REGULATOR"/>
    <property type="match status" value="1"/>
</dbReference>
<sequence>MNQTAIGARIKQRRKELRLTQEQLADLANLTQAAIAKIERGGATRHITDIAKALGVDANWLVYGQESENTPTSGYWPFKIARLHDFESLSAAKRHELDVRLADFIAGAIETKRTA</sequence>
<organism evidence="3 4">
    <name type="scientific">Alcaligenes xylosoxydans xylosoxydans</name>
    <name type="common">Achromobacter xylosoxidans</name>
    <dbReference type="NCBI Taxonomy" id="85698"/>
    <lineage>
        <taxon>Bacteria</taxon>
        <taxon>Pseudomonadati</taxon>
        <taxon>Pseudomonadota</taxon>
        <taxon>Betaproteobacteria</taxon>
        <taxon>Burkholderiales</taxon>
        <taxon>Alcaligenaceae</taxon>
        <taxon>Achromobacter</taxon>
    </lineage>
</organism>
<accession>A0A1R1JN50</accession>
<dbReference type="EMBL" id="MJMN01000035">
    <property type="protein sequence ID" value="OMG80707.1"/>
    <property type="molecule type" value="Genomic_DNA"/>
</dbReference>
<dbReference type="PANTHER" id="PTHR46797:SF1">
    <property type="entry name" value="METHYLPHOSPHONATE SYNTHASE"/>
    <property type="match status" value="1"/>
</dbReference>
<dbReference type="InterPro" id="IPR010982">
    <property type="entry name" value="Lambda_DNA-bd_dom_sf"/>
</dbReference>
<evidence type="ECO:0000259" key="2">
    <source>
        <dbReference type="PROSITE" id="PS50943"/>
    </source>
</evidence>
<gene>
    <name evidence="3" type="ORF">BIZ92_12510</name>
</gene>
<protein>
    <recommendedName>
        <fullName evidence="2">HTH cro/C1-type domain-containing protein</fullName>
    </recommendedName>
</protein>
<dbReference type="AlphaFoldDB" id="A0A1R1JN50"/>
<keyword evidence="1" id="KW-0238">DNA-binding</keyword>
<dbReference type="PROSITE" id="PS50943">
    <property type="entry name" value="HTH_CROC1"/>
    <property type="match status" value="1"/>
</dbReference>
<proteinExistence type="predicted"/>
<dbReference type="GO" id="GO:0003700">
    <property type="term" value="F:DNA-binding transcription factor activity"/>
    <property type="evidence" value="ECO:0007669"/>
    <property type="project" value="TreeGrafter"/>
</dbReference>
<dbReference type="SUPFAM" id="SSF47413">
    <property type="entry name" value="lambda repressor-like DNA-binding domains"/>
    <property type="match status" value="1"/>
</dbReference>
<dbReference type="Proteomes" id="UP000187251">
    <property type="component" value="Unassembled WGS sequence"/>
</dbReference>
<dbReference type="Pfam" id="PF01381">
    <property type="entry name" value="HTH_3"/>
    <property type="match status" value="1"/>
</dbReference>
<name>A0A1R1JN50_ALCXX</name>
<comment type="caution">
    <text evidence="3">The sequence shown here is derived from an EMBL/GenBank/DDBJ whole genome shotgun (WGS) entry which is preliminary data.</text>
</comment>
<dbReference type="CDD" id="cd00093">
    <property type="entry name" value="HTH_XRE"/>
    <property type="match status" value="1"/>
</dbReference>
<evidence type="ECO:0000256" key="1">
    <source>
        <dbReference type="ARBA" id="ARBA00023125"/>
    </source>
</evidence>
<dbReference type="GO" id="GO:0005829">
    <property type="term" value="C:cytosol"/>
    <property type="evidence" value="ECO:0007669"/>
    <property type="project" value="TreeGrafter"/>
</dbReference>
<dbReference type="GO" id="GO:0003677">
    <property type="term" value="F:DNA binding"/>
    <property type="evidence" value="ECO:0007669"/>
    <property type="project" value="UniProtKB-KW"/>
</dbReference>
<dbReference type="InterPro" id="IPR050807">
    <property type="entry name" value="TransReg_Diox_bact_type"/>
</dbReference>
<dbReference type="Gene3D" id="1.10.260.40">
    <property type="entry name" value="lambda repressor-like DNA-binding domains"/>
    <property type="match status" value="1"/>
</dbReference>